<proteinExistence type="inferred from homology"/>
<dbReference type="GO" id="GO:0006309">
    <property type="term" value="P:apoptotic DNA fragmentation"/>
    <property type="evidence" value="ECO:0007669"/>
    <property type="project" value="TreeGrafter"/>
</dbReference>
<dbReference type="Pfam" id="PF01223">
    <property type="entry name" value="Endonuclease_NS"/>
    <property type="match status" value="1"/>
</dbReference>
<gene>
    <name evidence="13" type="ORF">DERYTH_LOCUS657</name>
</gene>
<evidence type="ECO:0000259" key="11">
    <source>
        <dbReference type="SMART" id="SM00477"/>
    </source>
</evidence>
<keyword evidence="7" id="KW-0460">Magnesium</keyword>
<evidence type="ECO:0000256" key="7">
    <source>
        <dbReference type="ARBA" id="ARBA00022842"/>
    </source>
</evidence>
<feature type="domain" description="DNA/RNA non-specific endonuclease/pyrophosphatase/phosphodiesterase" evidence="12">
    <location>
        <begin position="72"/>
        <end position="300"/>
    </location>
</feature>
<dbReference type="GO" id="GO:0046872">
    <property type="term" value="F:metal ion binding"/>
    <property type="evidence" value="ECO:0007669"/>
    <property type="project" value="UniProtKB-KW"/>
</dbReference>
<dbReference type="GO" id="GO:0005743">
    <property type="term" value="C:mitochondrial inner membrane"/>
    <property type="evidence" value="ECO:0007669"/>
    <property type="project" value="TreeGrafter"/>
</dbReference>
<evidence type="ECO:0000256" key="8">
    <source>
        <dbReference type="PIRSR" id="PIRSR640255-1"/>
    </source>
</evidence>
<comment type="caution">
    <text evidence="13">The sequence shown here is derived from an EMBL/GenBank/DDBJ whole genome shotgun (WGS) entry which is preliminary data.</text>
</comment>
<evidence type="ECO:0000313" key="13">
    <source>
        <dbReference type="EMBL" id="CAG8453814.1"/>
    </source>
</evidence>
<evidence type="ECO:0000313" key="14">
    <source>
        <dbReference type="Proteomes" id="UP000789405"/>
    </source>
</evidence>
<feature type="active site" description="Proton acceptor" evidence="8">
    <location>
        <position position="138"/>
    </location>
</feature>
<dbReference type="InterPro" id="IPR001604">
    <property type="entry name" value="Endo_G_ENPP1-like_dom"/>
</dbReference>
<evidence type="ECO:0000256" key="5">
    <source>
        <dbReference type="ARBA" id="ARBA00022759"/>
    </source>
</evidence>
<protein>
    <recommendedName>
        <fullName evidence="10">Endonuclease</fullName>
        <ecNumber evidence="10">3.1.30.-</ecNumber>
    </recommendedName>
</protein>
<keyword evidence="14" id="KW-1185">Reference proteome</keyword>
<dbReference type="Gene3D" id="3.40.570.10">
    <property type="entry name" value="Extracellular Endonuclease, subunit A"/>
    <property type="match status" value="1"/>
</dbReference>
<dbReference type="InterPro" id="IPR044929">
    <property type="entry name" value="DNA/RNA_non-sp_Endonuclease_sf"/>
</dbReference>
<dbReference type="PANTHER" id="PTHR13966:SF5">
    <property type="entry name" value="ENDONUCLEASE G, MITOCHONDRIAL"/>
    <property type="match status" value="1"/>
</dbReference>
<dbReference type="SMART" id="SM00892">
    <property type="entry name" value="Endonuclease_NS"/>
    <property type="match status" value="1"/>
</dbReference>
<keyword evidence="5 10" id="KW-0255">Endonuclease</keyword>
<dbReference type="PROSITE" id="PS01070">
    <property type="entry name" value="NUCLEASE_NON_SPEC"/>
    <property type="match status" value="1"/>
</dbReference>
<evidence type="ECO:0000259" key="12">
    <source>
        <dbReference type="SMART" id="SM00892"/>
    </source>
</evidence>
<keyword evidence="4 9" id="KW-0479">Metal-binding</keyword>
<dbReference type="AlphaFoldDB" id="A0A9N8VKZ3"/>
<keyword evidence="3 10" id="KW-0540">Nuclease</keyword>
<sequence>MSKRMPGRFKFFIGGSILGAITCYYLNKPRQLKEWSPITGPYTKDISPREKQWPPSVPIPFGYPGPINDAFPRKAYYASYNRQLRHPNWVFEHLTNESLKIGEGVDRKFSKFHEDPEIPAMFSAKLTDYYKSGYDRGHMAPAADARFSQESLNETFYLTNIAPQVGVGFNRDYWAFLEEFCRRLVHKELFTDVYVFTGPAYLPYEENGKLMPFHYACNWYVKYKLIGDPPNVAVPTHFFKVVLAVKNDDSQTSGKLYALDCFLIPNQSIPHNAPLENFVVPLNALERATGLKFFENLREKTVPLCEATKCVLVPPLRWMITLTQDDNF</sequence>
<organism evidence="13 14">
    <name type="scientific">Dentiscutata erythropus</name>
    <dbReference type="NCBI Taxonomy" id="1348616"/>
    <lineage>
        <taxon>Eukaryota</taxon>
        <taxon>Fungi</taxon>
        <taxon>Fungi incertae sedis</taxon>
        <taxon>Mucoromycota</taxon>
        <taxon>Glomeromycotina</taxon>
        <taxon>Glomeromycetes</taxon>
        <taxon>Diversisporales</taxon>
        <taxon>Gigasporaceae</taxon>
        <taxon>Dentiscutata</taxon>
    </lineage>
</organism>
<dbReference type="InterPro" id="IPR044925">
    <property type="entry name" value="His-Me_finger_sf"/>
</dbReference>
<feature type="binding site" evidence="9">
    <location>
        <position position="170"/>
    </location>
    <ligand>
        <name>Mg(2+)</name>
        <dbReference type="ChEBI" id="CHEBI:18420"/>
        <note>catalytic</note>
    </ligand>
</feature>
<dbReference type="GO" id="GO:0005634">
    <property type="term" value="C:nucleus"/>
    <property type="evidence" value="ECO:0007669"/>
    <property type="project" value="TreeGrafter"/>
</dbReference>
<name>A0A9N8VKZ3_9GLOM</name>
<dbReference type="EMBL" id="CAJVPY010000154">
    <property type="protein sequence ID" value="CAG8453814.1"/>
    <property type="molecule type" value="Genomic_DNA"/>
</dbReference>
<comment type="cofactor">
    <cofactor evidence="1 10">
        <name>Mg(2+)</name>
        <dbReference type="ChEBI" id="CHEBI:18420"/>
    </cofactor>
</comment>
<dbReference type="GO" id="GO:0000014">
    <property type="term" value="F:single-stranded DNA endodeoxyribonuclease activity"/>
    <property type="evidence" value="ECO:0007669"/>
    <property type="project" value="TreeGrafter"/>
</dbReference>
<comment type="similarity">
    <text evidence="2 10">Belongs to the DNA/RNA non-specific endonuclease family.</text>
</comment>
<evidence type="ECO:0000256" key="10">
    <source>
        <dbReference type="RuleBase" id="RU366055"/>
    </source>
</evidence>
<evidence type="ECO:0000256" key="3">
    <source>
        <dbReference type="ARBA" id="ARBA00022722"/>
    </source>
</evidence>
<dbReference type="InterPro" id="IPR018524">
    <property type="entry name" value="DNA/RNA_endonuclease_AS"/>
</dbReference>
<feature type="domain" description="ENPP1-3/EXOG-like endonuclease/phosphodiesterase" evidence="11">
    <location>
        <begin position="73"/>
        <end position="300"/>
    </location>
</feature>
<dbReference type="SMART" id="SM00477">
    <property type="entry name" value="NUC"/>
    <property type="match status" value="1"/>
</dbReference>
<dbReference type="InterPro" id="IPR040255">
    <property type="entry name" value="Non-specific_endonuclease"/>
</dbReference>
<evidence type="ECO:0000256" key="1">
    <source>
        <dbReference type="ARBA" id="ARBA00001946"/>
    </source>
</evidence>
<dbReference type="SUPFAM" id="SSF54060">
    <property type="entry name" value="His-Me finger endonucleases"/>
    <property type="match status" value="1"/>
</dbReference>
<evidence type="ECO:0000256" key="9">
    <source>
        <dbReference type="PIRSR" id="PIRSR640255-2"/>
    </source>
</evidence>
<dbReference type="EC" id="3.1.30.-" evidence="10"/>
<dbReference type="CDD" id="cd00091">
    <property type="entry name" value="NUC"/>
    <property type="match status" value="1"/>
</dbReference>
<evidence type="ECO:0000256" key="4">
    <source>
        <dbReference type="ARBA" id="ARBA00022723"/>
    </source>
</evidence>
<dbReference type="InterPro" id="IPR020821">
    <property type="entry name" value="ENPP1-3/EXOG-like_nuc-like"/>
</dbReference>
<dbReference type="GO" id="GO:0004521">
    <property type="term" value="F:RNA endonuclease activity"/>
    <property type="evidence" value="ECO:0007669"/>
    <property type="project" value="TreeGrafter"/>
</dbReference>
<dbReference type="PANTHER" id="PTHR13966">
    <property type="entry name" value="ENDONUCLEASE RELATED"/>
    <property type="match status" value="1"/>
</dbReference>
<evidence type="ECO:0000256" key="6">
    <source>
        <dbReference type="ARBA" id="ARBA00022801"/>
    </source>
</evidence>
<dbReference type="GO" id="GO:0003676">
    <property type="term" value="F:nucleic acid binding"/>
    <property type="evidence" value="ECO:0007669"/>
    <property type="project" value="InterPro"/>
</dbReference>
<reference evidence="13" key="1">
    <citation type="submission" date="2021-06" db="EMBL/GenBank/DDBJ databases">
        <authorList>
            <person name="Kallberg Y."/>
            <person name="Tangrot J."/>
            <person name="Rosling A."/>
        </authorList>
    </citation>
    <scope>NUCLEOTIDE SEQUENCE</scope>
    <source>
        <strain evidence="13">MA453B</strain>
    </source>
</reference>
<keyword evidence="6 10" id="KW-0378">Hydrolase</keyword>
<accession>A0A9N8VKZ3</accession>
<dbReference type="Proteomes" id="UP000789405">
    <property type="component" value="Unassembled WGS sequence"/>
</dbReference>
<dbReference type="OrthoDB" id="5418055at2759"/>
<evidence type="ECO:0000256" key="2">
    <source>
        <dbReference type="ARBA" id="ARBA00010052"/>
    </source>
</evidence>